<evidence type="ECO:0000313" key="2">
    <source>
        <dbReference type="Proteomes" id="UP000191901"/>
    </source>
</evidence>
<dbReference type="KEGG" id="hhg:XM38_024560"/>
<reference evidence="1 2" key="1">
    <citation type="journal article" date="2016" name="Biochim. Biophys. Acta">
        <title>Characterization of red-shifted phycobilisomes isolated from the chlorophyll f-containing cyanobacterium Halomicronema hongdechloris.</title>
        <authorList>
            <person name="Li Y."/>
            <person name="Lin Y."/>
            <person name="Garvey C.J."/>
            <person name="Birch D."/>
            <person name="Corkery R.W."/>
            <person name="Loughlin P.C."/>
            <person name="Scheer H."/>
            <person name="Willows R.D."/>
            <person name="Chen M."/>
        </authorList>
    </citation>
    <scope>NUCLEOTIDE SEQUENCE [LARGE SCALE GENOMIC DNA]</scope>
    <source>
        <strain evidence="1 2">C2206</strain>
    </source>
</reference>
<dbReference type="AlphaFoldDB" id="A0A1Z3HMG3"/>
<dbReference type="RefSeq" id="WP_080806796.1">
    <property type="nucleotide sequence ID" value="NZ_CP021983.2"/>
</dbReference>
<proteinExistence type="predicted"/>
<accession>A0A1Z3HMG3</accession>
<dbReference type="EMBL" id="CP021983">
    <property type="protein sequence ID" value="ASC71504.1"/>
    <property type="molecule type" value="Genomic_DNA"/>
</dbReference>
<protein>
    <submittedName>
        <fullName evidence="1">Uncharacterized protein</fullName>
    </submittedName>
</protein>
<gene>
    <name evidence="1" type="ORF">XM38_024560</name>
</gene>
<keyword evidence="2" id="KW-1185">Reference proteome</keyword>
<dbReference type="STRING" id="1641165.XM38_06220"/>
<sequence length="68" mass="7285">MKTTPQGLTVLVRPCDSGMCPALYADAAGRMFVQGSKLNRTSHAGLTVLAHEEVVEITPELIAFLKAQ</sequence>
<evidence type="ECO:0000313" key="1">
    <source>
        <dbReference type="EMBL" id="ASC71504.1"/>
    </source>
</evidence>
<organism evidence="1 2">
    <name type="scientific">Halomicronema hongdechloris C2206</name>
    <dbReference type="NCBI Taxonomy" id="1641165"/>
    <lineage>
        <taxon>Bacteria</taxon>
        <taxon>Bacillati</taxon>
        <taxon>Cyanobacteriota</taxon>
        <taxon>Cyanophyceae</taxon>
        <taxon>Nodosilineales</taxon>
        <taxon>Nodosilineaceae</taxon>
        <taxon>Halomicronema</taxon>
    </lineage>
</organism>
<name>A0A1Z3HMG3_9CYAN</name>
<dbReference type="OrthoDB" id="583232at2"/>
<dbReference type="Proteomes" id="UP000191901">
    <property type="component" value="Chromosome"/>
</dbReference>